<organism evidence="3 4">
    <name type="scientific">Stratiformator vulcanicus</name>
    <dbReference type="NCBI Taxonomy" id="2527980"/>
    <lineage>
        <taxon>Bacteria</taxon>
        <taxon>Pseudomonadati</taxon>
        <taxon>Planctomycetota</taxon>
        <taxon>Planctomycetia</taxon>
        <taxon>Planctomycetales</taxon>
        <taxon>Planctomycetaceae</taxon>
        <taxon>Stratiformator</taxon>
    </lineage>
</organism>
<gene>
    <name evidence="3" type="primary">phoD</name>
    <name evidence="3" type="ORF">Pan189_34810</name>
</gene>
<evidence type="ECO:0000313" key="4">
    <source>
        <dbReference type="Proteomes" id="UP000317318"/>
    </source>
</evidence>
<feature type="signal peptide" evidence="1">
    <location>
        <begin position="1"/>
        <end position="22"/>
    </location>
</feature>
<dbReference type="RefSeq" id="WP_145365252.1">
    <property type="nucleotide sequence ID" value="NZ_CP036268.1"/>
</dbReference>
<dbReference type="EC" id="3.1.3.1" evidence="3"/>
<evidence type="ECO:0000259" key="2">
    <source>
        <dbReference type="Pfam" id="PF09423"/>
    </source>
</evidence>
<reference evidence="3 4" key="1">
    <citation type="submission" date="2019-02" db="EMBL/GenBank/DDBJ databases">
        <title>Deep-cultivation of Planctomycetes and their phenomic and genomic characterization uncovers novel biology.</title>
        <authorList>
            <person name="Wiegand S."/>
            <person name="Jogler M."/>
            <person name="Boedeker C."/>
            <person name="Pinto D."/>
            <person name="Vollmers J."/>
            <person name="Rivas-Marin E."/>
            <person name="Kohn T."/>
            <person name="Peeters S.H."/>
            <person name="Heuer A."/>
            <person name="Rast P."/>
            <person name="Oberbeckmann S."/>
            <person name="Bunk B."/>
            <person name="Jeske O."/>
            <person name="Meyerdierks A."/>
            <person name="Storesund J.E."/>
            <person name="Kallscheuer N."/>
            <person name="Luecker S."/>
            <person name="Lage O.M."/>
            <person name="Pohl T."/>
            <person name="Merkel B.J."/>
            <person name="Hornburger P."/>
            <person name="Mueller R.-W."/>
            <person name="Bruemmer F."/>
            <person name="Labrenz M."/>
            <person name="Spormann A.M."/>
            <person name="Op den Camp H."/>
            <person name="Overmann J."/>
            <person name="Amann R."/>
            <person name="Jetten M.S.M."/>
            <person name="Mascher T."/>
            <person name="Medema M.H."/>
            <person name="Devos D.P."/>
            <person name="Kaster A.-K."/>
            <person name="Ovreas L."/>
            <person name="Rohde M."/>
            <person name="Galperin M.Y."/>
            <person name="Jogler C."/>
        </authorList>
    </citation>
    <scope>NUCLEOTIDE SEQUENCE [LARGE SCALE GENOMIC DNA]</scope>
    <source>
        <strain evidence="3 4">Pan189</strain>
    </source>
</reference>
<protein>
    <submittedName>
        <fullName evidence="3">Alkaline phosphatase D</fullName>
        <ecNumber evidence="3">3.1.3.1</ecNumber>
    </submittedName>
</protein>
<proteinExistence type="predicted"/>
<dbReference type="GO" id="GO:0004035">
    <property type="term" value="F:alkaline phosphatase activity"/>
    <property type="evidence" value="ECO:0007669"/>
    <property type="project" value="UniProtKB-EC"/>
</dbReference>
<dbReference type="KEGG" id="svp:Pan189_34810"/>
<dbReference type="PANTHER" id="PTHR33987">
    <property type="entry name" value="CALCINEURIN-LIKE METALLO-PHOSPHOESTERASE SUPERFAMILY PROTEIN"/>
    <property type="match status" value="1"/>
</dbReference>
<dbReference type="SUPFAM" id="SSF56300">
    <property type="entry name" value="Metallo-dependent phosphatases"/>
    <property type="match status" value="1"/>
</dbReference>
<evidence type="ECO:0000256" key="1">
    <source>
        <dbReference type="SAM" id="SignalP"/>
    </source>
</evidence>
<dbReference type="InterPro" id="IPR038607">
    <property type="entry name" value="PhoD-like_sf"/>
</dbReference>
<dbReference type="EMBL" id="CP036268">
    <property type="protein sequence ID" value="QDT39079.1"/>
    <property type="molecule type" value="Genomic_DNA"/>
</dbReference>
<keyword evidence="1" id="KW-0732">Signal</keyword>
<keyword evidence="3" id="KW-0378">Hydrolase</keyword>
<name>A0A517R5F3_9PLAN</name>
<evidence type="ECO:0000313" key="3">
    <source>
        <dbReference type="EMBL" id="QDT39079.1"/>
    </source>
</evidence>
<dbReference type="Pfam" id="PF09423">
    <property type="entry name" value="PhoD"/>
    <property type="match status" value="1"/>
</dbReference>
<dbReference type="OrthoDB" id="9815670at2"/>
<sequence precursor="true">MLNRWLFMLMLAVALAPGAVFCDDKSSVWAPDDWATLDESNVVTRIAFGSCAKQFRPQPIWKAILESDPDLFILLGDNIYGDTEDMDVMRDKYRQFAAVPGFTKLRQKVPVLATWDDHDYGANDAGAEYPKKAESQQVFLDFFGEPEGSERRKTPGIYDAKIIGPPGKRVQIILLDTRYFRGPLKMRENFGNRAGGTFGPYAFGCGDGTLLGEEQWQWLEEQLQSPAELRVICSSIQFLSSQHGFEKWNNFPEEVDRFNKLLAKDGVGPVIFLSGDRHHAEISSHVLRVGKPAAFREIIDLTSSSLNSPTTWLNEINEHRFGSVYRGENFGFVEIRWGSQFPLTLDYPHAAIVCQIRSLKGEPVIQLPPIALSNLVPSRLFAPAENDAGEHDQ</sequence>
<dbReference type="InterPro" id="IPR018946">
    <property type="entry name" value="PhoD-like_MPP"/>
</dbReference>
<feature type="domain" description="PhoD-like phosphatase metallophosphatase" evidence="2">
    <location>
        <begin position="59"/>
        <end position="316"/>
    </location>
</feature>
<feature type="chain" id="PRO_5021925957" evidence="1">
    <location>
        <begin position="23"/>
        <end position="393"/>
    </location>
</feature>
<dbReference type="PANTHER" id="PTHR33987:SF1">
    <property type="entry name" value="CALCINEURIN-LIKE METALLO-PHOSPHOESTERASE SUPERFAMILY PROTEIN"/>
    <property type="match status" value="1"/>
</dbReference>
<accession>A0A517R5F3</accession>
<keyword evidence="4" id="KW-1185">Reference proteome</keyword>
<dbReference type="AlphaFoldDB" id="A0A517R5F3"/>
<dbReference type="Proteomes" id="UP000317318">
    <property type="component" value="Chromosome"/>
</dbReference>
<dbReference type="InterPro" id="IPR029052">
    <property type="entry name" value="Metallo-depent_PP-like"/>
</dbReference>
<dbReference type="Gene3D" id="3.60.21.70">
    <property type="entry name" value="PhoD-like phosphatase"/>
    <property type="match status" value="1"/>
</dbReference>
<dbReference type="CDD" id="cd07389">
    <property type="entry name" value="MPP_PhoD"/>
    <property type="match status" value="1"/>
</dbReference>